<proteinExistence type="predicted"/>
<dbReference type="Proteomes" id="UP001066276">
    <property type="component" value="Chromosome 3_2"/>
</dbReference>
<evidence type="ECO:0000313" key="2">
    <source>
        <dbReference type="Proteomes" id="UP001066276"/>
    </source>
</evidence>
<organism evidence="1 2">
    <name type="scientific">Pleurodeles waltl</name>
    <name type="common">Iberian ribbed newt</name>
    <dbReference type="NCBI Taxonomy" id="8319"/>
    <lineage>
        <taxon>Eukaryota</taxon>
        <taxon>Metazoa</taxon>
        <taxon>Chordata</taxon>
        <taxon>Craniata</taxon>
        <taxon>Vertebrata</taxon>
        <taxon>Euteleostomi</taxon>
        <taxon>Amphibia</taxon>
        <taxon>Batrachia</taxon>
        <taxon>Caudata</taxon>
        <taxon>Salamandroidea</taxon>
        <taxon>Salamandridae</taxon>
        <taxon>Pleurodelinae</taxon>
        <taxon>Pleurodeles</taxon>
    </lineage>
</organism>
<accession>A0AAV7TK80</accession>
<evidence type="ECO:0000313" key="1">
    <source>
        <dbReference type="EMBL" id="KAJ1176974.1"/>
    </source>
</evidence>
<reference evidence="1" key="1">
    <citation type="journal article" date="2022" name="bioRxiv">
        <title>Sequencing and chromosome-scale assembly of the giantPleurodeles waltlgenome.</title>
        <authorList>
            <person name="Brown T."/>
            <person name="Elewa A."/>
            <person name="Iarovenko S."/>
            <person name="Subramanian E."/>
            <person name="Araus A.J."/>
            <person name="Petzold A."/>
            <person name="Susuki M."/>
            <person name="Suzuki K.-i.T."/>
            <person name="Hayashi T."/>
            <person name="Toyoda A."/>
            <person name="Oliveira C."/>
            <person name="Osipova E."/>
            <person name="Leigh N.D."/>
            <person name="Simon A."/>
            <person name="Yun M.H."/>
        </authorList>
    </citation>
    <scope>NUCLEOTIDE SEQUENCE</scope>
    <source>
        <strain evidence="1">20211129_DDA</strain>
        <tissue evidence="1">Liver</tissue>
    </source>
</reference>
<dbReference type="AlphaFoldDB" id="A0AAV7TK80"/>
<keyword evidence="2" id="KW-1185">Reference proteome</keyword>
<protein>
    <submittedName>
        <fullName evidence="1">Uncharacterized protein</fullName>
    </submittedName>
</protein>
<comment type="caution">
    <text evidence="1">The sequence shown here is derived from an EMBL/GenBank/DDBJ whole genome shotgun (WGS) entry which is preliminary data.</text>
</comment>
<name>A0AAV7TK80_PLEWA</name>
<sequence length="96" mass="10531">MTDPSCNHLNARRVALIAPGKDHPSECSKFGYSGNYQSHREMCHAMGFQHASSMPRWGMVHVSPAHRLQDAASSKPRFASRLHGEHAVAKGRHSAG</sequence>
<gene>
    <name evidence="1" type="ORF">NDU88_002241</name>
</gene>
<dbReference type="EMBL" id="JANPWB010000006">
    <property type="protein sequence ID" value="KAJ1176974.1"/>
    <property type="molecule type" value="Genomic_DNA"/>
</dbReference>